<dbReference type="InterPro" id="IPR016047">
    <property type="entry name" value="M23ase_b-sheet_dom"/>
</dbReference>
<dbReference type="RefSeq" id="WP_234865994.1">
    <property type="nucleotide sequence ID" value="NZ_JAKEVY010000002.1"/>
</dbReference>
<dbReference type="EMBL" id="JAKEVY010000002">
    <property type="protein sequence ID" value="MCF1715044.1"/>
    <property type="molecule type" value="Genomic_DNA"/>
</dbReference>
<evidence type="ECO:0000313" key="3">
    <source>
        <dbReference type="EMBL" id="MCF1715044.1"/>
    </source>
</evidence>
<protein>
    <submittedName>
        <fullName evidence="3">M23 family metallopeptidase</fullName>
    </submittedName>
</protein>
<name>A0ABS9BJN0_9BACT</name>
<comment type="caution">
    <text evidence="3">The sequence shown here is derived from an EMBL/GenBank/DDBJ whole genome shotgun (WGS) entry which is preliminary data.</text>
</comment>
<proteinExistence type="predicted"/>
<evidence type="ECO:0000256" key="1">
    <source>
        <dbReference type="SAM" id="SignalP"/>
    </source>
</evidence>
<feature type="chain" id="PRO_5045522981" evidence="1">
    <location>
        <begin position="21"/>
        <end position="180"/>
    </location>
</feature>
<gene>
    <name evidence="3" type="ORF">L0U88_10440</name>
</gene>
<organism evidence="3 4">
    <name type="scientific">Flavihumibacter fluminis</name>
    <dbReference type="NCBI Taxonomy" id="2909236"/>
    <lineage>
        <taxon>Bacteria</taxon>
        <taxon>Pseudomonadati</taxon>
        <taxon>Bacteroidota</taxon>
        <taxon>Chitinophagia</taxon>
        <taxon>Chitinophagales</taxon>
        <taxon>Chitinophagaceae</taxon>
        <taxon>Flavihumibacter</taxon>
    </lineage>
</organism>
<reference evidence="3 4" key="1">
    <citation type="submission" date="2022-01" db="EMBL/GenBank/DDBJ databases">
        <title>Flavihumibacter sp. nov., isolated from sediment of a river.</title>
        <authorList>
            <person name="Liu H."/>
        </authorList>
    </citation>
    <scope>NUCLEOTIDE SEQUENCE [LARGE SCALE GENOMIC DNA]</scope>
    <source>
        <strain evidence="3 4">RY-1</strain>
    </source>
</reference>
<feature type="domain" description="M23ase beta-sheet core" evidence="2">
    <location>
        <begin position="63"/>
        <end position="141"/>
    </location>
</feature>
<dbReference type="Gene3D" id="2.70.70.10">
    <property type="entry name" value="Glucose Permease (Domain IIA)"/>
    <property type="match status" value="1"/>
</dbReference>
<dbReference type="Proteomes" id="UP001200145">
    <property type="component" value="Unassembled WGS sequence"/>
</dbReference>
<sequence length="180" mass="20984">MITRIFIIVFCCLVTSCAYAQLDSNKTFELSKGKWRMPLDNVTNIFLPNKFASGLMITSIPFYGIVFITNKPSEVYSVAEGKVISIFSIGEIKAVIIKYGDYYLIYSELEECYVNKNDLVFTNSKIGRLRKKFDDKYELEFLAYFKSKEIESIEDWFNPDLKKYYTAKQNKLMKKAESHQ</sequence>
<evidence type="ECO:0000313" key="4">
    <source>
        <dbReference type="Proteomes" id="UP001200145"/>
    </source>
</evidence>
<accession>A0ABS9BJN0</accession>
<feature type="signal peptide" evidence="1">
    <location>
        <begin position="1"/>
        <end position="20"/>
    </location>
</feature>
<dbReference type="Pfam" id="PF01551">
    <property type="entry name" value="Peptidase_M23"/>
    <property type="match status" value="1"/>
</dbReference>
<keyword evidence="1" id="KW-0732">Signal</keyword>
<dbReference type="PROSITE" id="PS51257">
    <property type="entry name" value="PROKAR_LIPOPROTEIN"/>
    <property type="match status" value="1"/>
</dbReference>
<dbReference type="SUPFAM" id="SSF51261">
    <property type="entry name" value="Duplicated hybrid motif"/>
    <property type="match status" value="1"/>
</dbReference>
<keyword evidence="4" id="KW-1185">Reference proteome</keyword>
<dbReference type="InterPro" id="IPR011055">
    <property type="entry name" value="Dup_hybrid_motif"/>
</dbReference>
<evidence type="ECO:0000259" key="2">
    <source>
        <dbReference type="Pfam" id="PF01551"/>
    </source>
</evidence>
<dbReference type="CDD" id="cd12797">
    <property type="entry name" value="M23_peptidase"/>
    <property type="match status" value="1"/>
</dbReference>